<organism evidence="1 2">
    <name type="scientific">Peronosclerospora sorghi</name>
    <dbReference type="NCBI Taxonomy" id="230839"/>
    <lineage>
        <taxon>Eukaryota</taxon>
        <taxon>Sar</taxon>
        <taxon>Stramenopiles</taxon>
        <taxon>Oomycota</taxon>
        <taxon>Peronosporomycetes</taxon>
        <taxon>Peronosporales</taxon>
        <taxon>Peronosporaceae</taxon>
        <taxon>Peronosclerospora</taxon>
    </lineage>
</organism>
<dbReference type="Proteomes" id="UP001163321">
    <property type="component" value="Chromosome 1"/>
</dbReference>
<evidence type="ECO:0000313" key="2">
    <source>
        <dbReference type="Proteomes" id="UP001163321"/>
    </source>
</evidence>
<keyword evidence="2" id="KW-1185">Reference proteome</keyword>
<sequence>MPQADDASAHASRRRAPPPPLPTSTSPPVPDAKAPVGREPPMPRAPAATEEPSKHKHRGSLIRAIGGFFKRKCSDADDATSPSDSEASERRTSRWSNWSHRQSLPERPLDATVDAEASTIEENALASSMFQMRKPLVKKVKKDKAKVTFVNAKQSPTDASELLRAGSGDESAEDGREPSPVAFLFFGGSETTTTFQPDVRPSELDEVQESAIRPMLQNKMPLFVSSSLVEPVRRSGILPDPTEYEF</sequence>
<protein>
    <submittedName>
        <fullName evidence="1">Uncharacterized protein</fullName>
    </submittedName>
</protein>
<comment type="caution">
    <text evidence="1">The sequence shown here is derived from an EMBL/GenBank/DDBJ whole genome shotgun (WGS) entry which is preliminary data.</text>
</comment>
<dbReference type="EMBL" id="CM047580">
    <property type="protein sequence ID" value="KAI9922800.1"/>
    <property type="molecule type" value="Genomic_DNA"/>
</dbReference>
<gene>
    <name evidence="1" type="ORF">PsorP6_001817</name>
</gene>
<name>A0ACC0WVS2_9STRA</name>
<evidence type="ECO:0000313" key="1">
    <source>
        <dbReference type="EMBL" id="KAI9922800.1"/>
    </source>
</evidence>
<reference evidence="1 2" key="1">
    <citation type="journal article" date="2022" name="bioRxiv">
        <title>The genome of the oomycete Peronosclerospora sorghi, a cosmopolitan pathogen of maize and sorghum, is inflated with dispersed pseudogenes.</title>
        <authorList>
            <person name="Fletcher K."/>
            <person name="Martin F."/>
            <person name="Isakeit T."/>
            <person name="Cavanaugh K."/>
            <person name="Magill C."/>
            <person name="Michelmore R."/>
        </authorList>
    </citation>
    <scope>NUCLEOTIDE SEQUENCE [LARGE SCALE GENOMIC DNA]</scope>
    <source>
        <strain evidence="1">P6</strain>
    </source>
</reference>
<proteinExistence type="predicted"/>
<accession>A0ACC0WVS2</accession>